<dbReference type="AlphaFoldDB" id="A0A1V3XL91"/>
<gene>
    <name evidence="2" type="ORF">BZL29_1845</name>
</gene>
<evidence type="ECO:0000313" key="2">
    <source>
        <dbReference type="EMBL" id="OOK79973.1"/>
    </source>
</evidence>
<reference evidence="2 3" key="1">
    <citation type="submission" date="2017-02" db="EMBL/GenBank/DDBJ databases">
        <title>Complete genome sequences of Mycobacterium kansasii strains isolated from rhesus macaques.</title>
        <authorList>
            <person name="Panda A."/>
            <person name="Nagaraj S."/>
            <person name="Zhao X."/>
            <person name="Tettelin H."/>
            <person name="Detolla L.J."/>
        </authorList>
    </citation>
    <scope>NUCLEOTIDE SEQUENCE [LARGE SCALE GENOMIC DNA]</scope>
    <source>
        <strain evidence="2 3">11-3469</strain>
    </source>
</reference>
<evidence type="ECO:0000313" key="3">
    <source>
        <dbReference type="Proteomes" id="UP000188532"/>
    </source>
</evidence>
<feature type="region of interest" description="Disordered" evidence="1">
    <location>
        <begin position="1"/>
        <end position="23"/>
    </location>
</feature>
<evidence type="ECO:0000256" key="1">
    <source>
        <dbReference type="SAM" id="MobiDB-lite"/>
    </source>
</evidence>
<sequence>MRLPVEGHLTDRHRTPRLGTQSQQLVLDTQARQAVREIADGLVVVEVGLPDPAFGPGPVTTKPPRPSGCTSKPLSSTGTGRMTGRRGTT</sequence>
<proteinExistence type="predicted"/>
<accession>A0A1V3XL91</accession>
<feature type="region of interest" description="Disordered" evidence="1">
    <location>
        <begin position="53"/>
        <end position="89"/>
    </location>
</feature>
<dbReference type="EMBL" id="MVBN01000002">
    <property type="protein sequence ID" value="OOK79973.1"/>
    <property type="molecule type" value="Genomic_DNA"/>
</dbReference>
<organism evidence="2 3">
    <name type="scientific">Mycobacterium kansasii</name>
    <dbReference type="NCBI Taxonomy" id="1768"/>
    <lineage>
        <taxon>Bacteria</taxon>
        <taxon>Bacillati</taxon>
        <taxon>Actinomycetota</taxon>
        <taxon>Actinomycetes</taxon>
        <taxon>Mycobacteriales</taxon>
        <taxon>Mycobacteriaceae</taxon>
        <taxon>Mycobacterium</taxon>
    </lineage>
</organism>
<feature type="compositionally biased region" description="Low complexity" evidence="1">
    <location>
        <begin position="77"/>
        <end position="89"/>
    </location>
</feature>
<name>A0A1V3XL91_MYCKA</name>
<dbReference type="Proteomes" id="UP000188532">
    <property type="component" value="Unassembled WGS sequence"/>
</dbReference>
<protein>
    <submittedName>
        <fullName evidence="2">GTPase obg domain protein</fullName>
    </submittedName>
</protein>
<comment type="caution">
    <text evidence="2">The sequence shown here is derived from an EMBL/GenBank/DDBJ whole genome shotgun (WGS) entry which is preliminary data.</text>
</comment>